<dbReference type="PANTHER" id="PTHR12652">
    <property type="entry name" value="PEROXISOMAL BIOGENESIS FACTOR 11"/>
    <property type="match status" value="1"/>
</dbReference>
<keyword evidence="3" id="KW-0576">Peroxisome</keyword>
<evidence type="ECO:0000313" key="5">
    <source>
        <dbReference type="EMBL" id="TFL06595.1"/>
    </source>
</evidence>
<organism evidence="5 6">
    <name type="scientific">Pterulicium gracile</name>
    <dbReference type="NCBI Taxonomy" id="1884261"/>
    <lineage>
        <taxon>Eukaryota</taxon>
        <taxon>Fungi</taxon>
        <taxon>Dikarya</taxon>
        <taxon>Basidiomycota</taxon>
        <taxon>Agaricomycotina</taxon>
        <taxon>Agaricomycetes</taxon>
        <taxon>Agaricomycetidae</taxon>
        <taxon>Agaricales</taxon>
        <taxon>Pleurotineae</taxon>
        <taxon>Pterulaceae</taxon>
        <taxon>Pterulicium</taxon>
    </lineage>
</organism>
<dbReference type="PANTHER" id="PTHR12652:SF50">
    <property type="entry name" value="PEROXIN 11"/>
    <property type="match status" value="1"/>
</dbReference>
<protein>
    <submittedName>
        <fullName evidence="5">Peroxisomal biogenesis factor 11</fullName>
    </submittedName>
</protein>
<evidence type="ECO:0000313" key="6">
    <source>
        <dbReference type="Proteomes" id="UP000305067"/>
    </source>
</evidence>
<dbReference type="OrthoDB" id="411017at2759"/>
<evidence type="ECO:0000256" key="2">
    <source>
        <dbReference type="ARBA" id="ARBA00023136"/>
    </source>
</evidence>
<comment type="subcellular location">
    <subcellularLocation>
        <location evidence="4">Peroxisome membrane</location>
    </subcellularLocation>
</comment>
<dbReference type="InterPro" id="IPR008733">
    <property type="entry name" value="PEX11"/>
</dbReference>
<dbReference type="AlphaFoldDB" id="A0A5C3QX78"/>
<dbReference type="EMBL" id="ML178815">
    <property type="protein sequence ID" value="TFL06595.1"/>
    <property type="molecule type" value="Genomic_DNA"/>
</dbReference>
<keyword evidence="6" id="KW-1185">Reference proteome</keyword>
<gene>
    <name evidence="5" type="ORF">BDV98DRAFT_559675</name>
</gene>
<dbReference type="Proteomes" id="UP000305067">
    <property type="component" value="Unassembled WGS sequence"/>
</dbReference>
<dbReference type="GO" id="GO:0016559">
    <property type="term" value="P:peroxisome fission"/>
    <property type="evidence" value="ECO:0007669"/>
    <property type="project" value="InterPro"/>
</dbReference>
<name>A0A5C3QX78_9AGAR</name>
<reference evidence="5 6" key="1">
    <citation type="journal article" date="2019" name="Nat. Ecol. Evol.">
        <title>Megaphylogeny resolves global patterns of mushroom evolution.</title>
        <authorList>
            <person name="Varga T."/>
            <person name="Krizsan K."/>
            <person name="Foldi C."/>
            <person name="Dima B."/>
            <person name="Sanchez-Garcia M."/>
            <person name="Sanchez-Ramirez S."/>
            <person name="Szollosi G.J."/>
            <person name="Szarkandi J.G."/>
            <person name="Papp V."/>
            <person name="Albert L."/>
            <person name="Andreopoulos W."/>
            <person name="Angelini C."/>
            <person name="Antonin V."/>
            <person name="Barry K.W."/>
            <person name="Bougher N.L."/>
            <person name="Buchanan P."/>
            <person name="Buyck B."/>
            <person name="Bense V."/>
            <person name="Catcheside P."/>
            <person name="Chovatia M."/>
            <person name="Cooper J."/>
            <person name="Damon W."/>
            <person name="Desjardin D."/>
            <person name="Finy P."/>
            <person name="Geml J."/>
            <person name="Haridas S."/>
            <person name="Hughes K."/>
            <person name="Justo A."/>
            <person name="Karasinski D."/>
            <person name="Kautmanova I."/>
            <person name="Kiss B."/>
            <person name="Kocsube S."/>
            <person name="Kotiranta H."/>
            <person name="LaButti K.M."/>
            <person name="Lechner B.E."/>
            <person name="Liimatainen K."/>
            <person name="Lipzen A."/>
            <person name="Lukacs Z."/>
            <person name="Mihaltcheva S."/>
            <person name="Morgado L.N."/>
            <person name="Niskanen T."/>
            <person name="Noordeloos M.E."/>
            <person name="Ohm R.A."/>
            <person name="Ortiz-Santana B."/>
            <person name="Ovrebo C."/>
            <person name="Racz N."/>
            <person name="Riley R."/>
            <person name="Savchenko A."/>
            <person name="Shiryaev A."/>
            <person name="Soop K."/>
            <person name="Spirin V."/>
            <person name="Szebenyi C."/>
            <person name="Tomsovsky M."/>
            <person name="Tulloss R.E."/>
            <person name="Uehling J."/>
            <person name="Grigoriev I.V."/>
            <person name="Vagvolgyi C."/>
            <person name="Papp T."/>
            <person name="Martin F.M."/>
            <person name="Miettinen O."/>
            <person name="Hibbett D.S."/>
            <person name="Nagy L.G."/>
        </authorList>
    </citation>
    <scope>NUCLEOTIDE SEQUENCE [LARGE SCALE GENOMIC DNA]</scope>
    <source>
        <strain evidence="5 6">CBS 309.79</strain>
    </source>
</reference>
<keyword evidence="2" id="KW-0472">Membrane</keyword>
<accession>A0A5C3QX78</accession>
<proteinExistence type="predicted"/>
<evidence type="ECO:0000256" key="4">
    <source>
        <dbReference type="ARBA" id="ARBA00046271"/>
    </source>
</evidence>
<keyword evidence="1" id="KW-0962">Peroxisome biogenesis</keyword>
<dbReference type="GO" id="GO:0005778">
    <property type="term" value="C:peroxisomal membrane"/>
    <property type="evidence" value="ECO:0007669"/>
    <property type="project" value="UniProtKB-SubCell"/>
</dbReference>
<dbReference type="Pfam" id="PF05648">
    <property type="entry name" value="PEX11"/>
    <property type="match status" value="1"/>
</dbReference>
<evidence type="ECO:0000256" key="1">
    <source>
        <dbReference type="ARBA" id="ARBA00022593"/>
    </source>
</evidence>
<dbReference type="STRING" id="1884261.A0A5C3QX78"/>
<evidence type="ECO:0000256" key="3">
    <source>
        <dbReference type="ARBA" id="ARBA00023140"/>
    </source>
</evidence>
<sequence>MASIASHLVFHPAVSQSLKLGNTTVGRDKLYRAVQNLARFLSWYYLSRGEKDPAARWTALKSHLASARKLLRLGKPVEHLQAALRASTAPGPALEQVTAAGRQLAYFLYLSYDAFVWANSVKLYTLTPDTAEKVAKRSNRFWLAGIILSIVNSFIKASRIRREVKAGRHLTTSEKVSTTKQALKATDAATRHQLTMDLLDLWLPATALNLVNIPDGVVGILGFTTSVMALRKQWGTLGGK</sequence>